<accession>A0ABD2I160</accession>
<dbReference type="PANTHER" id="PTHR19963:SF30">
    <property type="entry name" value="ENDONUCLEASE_EXONUCLEASE_PHOSPHATASE DOMAIN-CONTAINING PROTEIN"/>
    <property type="match status" value="1"/>
</dbReference>
<comment type="caution">
    <text evidence="1">The sequence shown here is derived from an EMBL/GenBank/DDBJ whole genome shotgun (WGS) entry which is preliminary data.</text>
</comment>
<reference evidence="1 2" key="1">
    <citation type="submission" date="2024-10" db="EMBL/GenBank/DDBJ databases">
        <authorList>
            <person name="Kim D."/>
        </authorList>
    </citation>
    <scope>NUCLEOTIDE SEQUENCE [LARGE SCALE GENOMIC DNA]</scope>
    <source>
        <strain evidence="1">BH-2024</strain>
    </source>
</reference>
<evidence type="ECO:0000313" key="2">
    <source>
        <dbReference type="Proteomes" id="UP001620626"/>
    </source>
</evidence>
<proteinExistence type="predicted"/>
<dbReference type="EMBL" id="JBICBT010001373">
    <property type="protein sequence ID" value="KAL3070875.1"/>
    <property type="molecule type" value="Genomic_DNA"/>
</dbReference>
<organism evidence="1 2">
    <name type="scientific">Heterodera trifolii</name>
    <dbReference type="NCBI Taxonomy" id="157864"/>
    <lineage>
        <taxon>Eukaryota</taxon>
        <taxon>Metazoa</taxon>
        <taxon>Ecdysozoa</taxon>
        <taxon>Nematoda</taxon>
        <taxon>Chromadorea</taxon>
        <taxon>Rhabditida</taxon>
        <taxon>Tylenchina</taxon>
        <taxon>Tylenchomorpha</taxon>
        <taxon>Tylenchoidea</taxon>
        <taxon>Heteroderidae</taxon>
        <taxon>Heteroderinae</taxon>
        <taxon>Heterodera</taxon>
    </lineage>
</organism>
<name>A0ABD2I160_9BILA</name>
<dbReference type="AlphaFoldDB" id="A0ABD2I160"/>
<sequence>MLLWQISHTVLMQFAEQCKRILEETDCREMGAFDELMNGVKRKPNESMDALADRVQNVVQRAYPGLTQNLIDEYATKHLIRALSNPELSLSLEMARRPGMCFDEFVALAARAESIQKATKNVSTERQNIDERNRPIQRNFSQFGQQFQTQQKSKFSQNFQPRENIVCYNCNEPGHFFLVTVDDENKISITGLTKATQCPPLEPIVFRSGQMVLKIEHFHRLLQKSLINVVHKIF</sequence>
<gene>
    <name evidence="1" type="ORF">niasHT_031210</name>
</gene>
<keyword evidence="2" id="KW-1185">Reference proteome</keyword>
<dbReference type="Proteomes" id="UP001620626">
    <property type="component" value="Unassembled WGS sequence"/>
</dbReference>
<protein>
    <submittedName>
        <fullName evidence="1">Uncharacterized protein</fullName>
    </submittedName>
</protein>
<dbReference type="InterPro" id="IPR036875">
    <property type="entry name" value="Znf_CCHC_sf"/>
</dbReference>
<evidence type="ECO:0000313" key="1">
    <source>
        <dbReference type="EMBL" id="KAL3070875.1"/>
    </source>
</evidence>
<dbReference type="PANTHER" id="PTHR19963">
    <property type="entry name" value="CCHC-TYPE DOMAIN-CONTAINING PROTEIN"/>
    <property type="match status" value="1"/>
</dbReference>
<dbReference type="SUPFAM" id="SSF57756">
    <property type="entry name" value="Retrovirus zinc finger-like domains"/>
    <property type="match status" value="1"/>
</dbReference>